<dbReference type="RefSeq" id="YP_010097686.1">
    <property type="nucleotide sequence ID" value="NC_055760.1"/>
</dbReference>
<dbReference type="EMBL" id="MH616963">
    <property type="protein sequence ID" value="AXH74544.1"/>
    <property type="molecule type" value="Genomic_DNA"/>
</dbReference>
<evidence type="ECO:0000313" key="2">
    <source>
        <dbReference type="EMBL" id="AXH74544.1"/>
    </source>
</evidence>
<evidence type="ECO:0000256" key="1">
    <source>
        <dbReference type="SAM" id="MobiDB-lite"/>
    </source>
</evidence>
<protein>
    <submittedName>
        <fullName evidence="2">Recombinase</fullName>
    </submittedName>
</protein>
<accession>A0A345MT44</accession>
<evidence type="ECO:0000313" key="3">
    <source>
        <dbReference type="Proteomes" id="UP000257554"/>
    </source>
</evidence>
<keyword evidence="3" id="KW-1185">Reference proteome</keyword>
<feature type="compositionally biased region" description="Polar residues" evidence="1">
    <location>
        <begin position="17"/>
        <end position="27"/>
    </location>
</feature>
<proteinExistence type="predicted"/>
<name>A0A345MT44_9CAUD</name>
<organism evidence="2 3">
    <name type="scientific">crAssphage sp. isolate ctbg_1</name>
    <dbReference type="NCBI Taxonomy" id="2989854"/>
    <lineage>
        <taxon>Viruses</taxon>
        <taxon>Duplodnaviria</taxon>
        <taxon>Heunggongvirae</taxon>
        <taxon>Uroviricota</taxon>
        <taxon>Caudoviricetes</taxon>
        <taxon>Crassvirales</taxon>
        <taxon>Intestiviridae</taxon>
        <taxon>Crudevirinae</taxon>
        <taxon>Whopevirus</taxon>
        <taxon>Whopevirus animalis</taxon>
    </lineage>
</organism>
<dbReference type="GeneID" id="76971871"/>
<dbReference type="Proteomes" id="UP000257554">
    <property type="component" value="Segment"/>
</dbReference>
<feature type="region of interest" description="Disordered" evidence="1">
    <location>
        <begin position="1"/>
        <end position="27"/>
    </location>
</feature>
<sequence>MSNTKDEPIEDVATESPAATSTSNEHQLSVTTANHELSMQVGGAINRLNLFDEKDLIAAENFLTKIMRSEKGGIKNVNDGLAVLMRCQDLALPFGTCLEHIHVINGKTGIDIHIVKALLSKAACTWRCIKDYQAQYECTDGINVYCDTQLPAYCIRCKSKSEAESKRQADKEDDNVYVWPVKYYSDFNGNKYKDYQLSSKTHKVITTKAEAIALLKDNIIGVYRIPAIPIDFVTEYELRRVINGKEVTAIGRFSYTEAIAADFFEKDTYKKYARILIGHRAFTYGARDIASDILLGANETTELKLYSKVPLSVEDTTYVEL</sequence>
<reference evidence="2 3" key="1">
    <citation type="submission" date="2018-07" db="EMBL/GenBank/DDBJ databases">
        <title>Uncovering a Universe of Circular DNA Viruses in Animal Metagenomes.</title>
        <authorList>
            <person name="Tisza M."/>
            <person name="Buck C."/>
            <person name="Pastrana D."/>
            <person name="Welch N."/>
            <person name="Peretti A."/>
        </authorList>
    </citation>
    <scope>NUCLEOTIDE SEQUENCE [LARGE SCALE GENOMIC DNA]</scope>
    <source>
        <strain evidence="2">Ctbg_1</strain>
    </source>
</reference>